<dbReference type="Pfam" id="PF17831">
    <property type="entry name" value="PDH_E1_M"/>
    <property type="match status" value="1"/>
</dbReference>
<feature type="binding site" evidence="4">
    <location>
        <position position="265"/>
    </location>
    <ligand>
        <name>Mg(2+)</name>
        <dbReference type="ChEBI" id="CHEBI:18420"/>
    </ligand>
</feature>
<evidence type="ECO:0000313" key="7">
    <source>
        <dbReference type="EMBL" id="CAB3701072.1"/>
    </source>
</evidence>
<organism evidence="7 8">
    <name type="scientific">Achromobacter kerstersii</name>
    <dbReference type="NCBI Taxonomy" id="1353890"/>
    <lineage>
        <taxon>Bacteria</taxon>
        <taxon>Pseudomonadati</taxon>
        <taxon>Pseudomonadota</taxon>
        <taxon>Betaproteobacteria</taxon>
        <taxon>Burkholderiales</taxon>
        <taxon>Alcaligenaceae</taxon>
        <taxon>Achromobacter</taxon>
    </lineage>
</organism>
<reference evidence="7 8" key="1">
    <citation type="submission" date="2020-04" db="EMBL/GenBank/DDBJ databases">
        <authorList>
            <person name="De Canck E."/>
        </authorList>
    </citation>
    <scope>NUCLEOTIDE SEQUENCE [LARGE SCALE GENOMIC DNA]</scope>
    <source>
        <strain evidence="7 8">LMG 3441</strain>
    </source>
</reference>
<dbReference type="SUPFAM" id="SSF52518">
    <property type="entry name" value="Thiamin diphosphate-binding fold (THDP-binding)"/>
    <property type="match status" value="2"/>
</dbReference>
<dbReference type="InterPro" id="IPR004660">
    <property type="entry name" value="PDH_E1"/>
</dbReference>
<dbReference type="InterPro" id="IPR051157">
    <property type="entry name" value="PDH/Transketolase"/>
</dbReference>
<proteinExistence type="predicted"/>
<feature type="binding site" evidence="4">
    <location>
        <position position="267"/>
    </location>
    <ligand>
        <name>Mg(2+)</name>
        <dbReference type="ChEBI" id="CHEBI:18420"/>
    </ligand>
</feature>
<feature type="domain" description="Pyruvate dehydrogenase E1 component middle" evidence="5">
    <location>
        <begin position="483"/>
        <end position="703"/>
    </location>
</feature>
<feature type="binding site" evidence="4">
    <location>
        <position position="235"/>
    </location>
    <ligand>
        <name>Mg(2+)</name>
        <dbReference type="ChEBI" id="CHEBI:18420"/>
    </ligand>
</feature>
<dbReference type="InterPro" id="IPR055152">
    <property type="entry name" value="Transketolase-like_C_2"/>
</dbReference>
<dbReference type="GO" id="GO:0004739">
    <property type="term" value="F:pyruvate dehydrogenase (acetyl-transferring) activity"/>
    <property type="evidence" value="ECO:0007669"/>
    <property type="project" value="UniProtKB-EC"/>
</dbReference>
<accession>A0A6S7AS69</accession>
<comment type="function">
    <text evidence="3">Component of the pyruvate dehydrogenase (PDH) complex, that catalyzes the overall conversion of pyruvate to acetyl-CoA and CO(2).</text>
</comment>
<keyword evidence="3 7" id="KW-0560">Oxidoreductase</keyword>
<dbReference type="FunFam" id="3.40.50.970:FF:000011">
    <property type="entry name" value="Pyruvate dehydrogenase E1 component"/>
    <property type="match status" value="1"/>
</dbReference>
<dbReference type="Gene3D" id="3.40.50.970">
    <property type="match status" value="2"/>
</dbReference>
<dbReference type="InterPro" id="IPR009014">
    <property type="entry name" value="Transketo_C/PFOR_II"/>
</dbReference>
<dbReference type="CDD" id="cd02017">
    <property type="entry name" value="TPP_E1_EcPDC_like"/>
    <property type="match status" value="1"/>
</dbReference>
<evidence type="ECO:0000256" key="1">
    <source>
        <dbReference type="ARBA" id="ARBA00001964"/>
    </source>
</evidence>
<comment type="cofactor">
    <cofactor evidence="1 3">
        <name>thiamine diphosphate</name>
        <dbReference type="ChEBI" id="CHEBI:58937"/>
    </cofactor>
</comment>
<dbReference type="NCBIfam" id="TIGR00759">
    <property type="entry name" value="aceE"/>
    <property type="match status" value="1"/>
</dbReference>
<evidence type="ECO:0000259" key="5">
    <source>
        <dbReference type="Pfam" id="PF17831"/>
    </source>
</evidence>
<comment type="cofactor">
    <cofactor evidence="4">
        <name>Mg(2+)</name>
        <dbReference type="ChEBI" id="CHEBI:18420"/>
    </cofactor>
</comment>
<dbReference type="EC" id="1.2.4.1" evidence="3"/>
<evidence type="ECO:0000259" key="6">
    <source>
        <dbReference type="Pfam" id="PF22613"/>
    </source>
</evidence>
<dbReference type="RefSeq" id="WP_175169895.1">
    <property type="nucleotide sequence ID" value="NZ_CADIJQ010000003.1"/>
</dbReference>
<dbReference type="InterPro" id="IPR035807">
    <property type="entry name" value="PDC_E1_N"/>
</dbReference>
<keyword evidence="8" id="KW-1185">Reference proteome</keyword>
<dbReference type="InterPro" id="IPR029061">
    <property type="entry name" value="THDP-binding"/>
</dbReference>
<dbReference type="GO" id="GO:0046872">
    <property type="term" value="F:metal ion binding"/>
    <property type="evidence" value="ECO:0007669"/>
    <property type="project" value="UniProtKB-KW"/>
</dbReference>
<keyword evidence="2 3" id="KW-0786">Thiamine pyrophosphate</keyword>
<evidence type="ECO:0000256" key="2">
    <source>
        <dbReference type="ARBA" id="ARBA00023052"/>
    </source>
</evidence>
<keyword evidence="4" id="KW-0460">Magnesium</keyword>
<sequence length="892" mass="97643">MDTPLDPIDADPIDADPQETQEWLEAMQAVLAHEGLPRTHYLLDQLINQDRAANGRYAAPGVTPYVNSIAPAAQGAFPGDVGIELRLDAYLRWNAMAMVLRAGKTSGLGGHIATYASATTLYETGYRHFFRAATPEFLGDMLYIQGHSAPGIYARAYLEGRISEAELDRFRREIGGGGLASYPHPRTMPSFWQFPTVSMGLGPLMAAYQARYMRYLEDRELIPAQGRKVWGFLGDGEQDQPETLAAVAMAGREKLDNLIFVVNCNLQRLDGPVRGNAKIIQELESVYRGAGWNVIKVIWGAGWDALLAQDHDGRLRRRMMQCVDGEYQVFKARGGAYVREHFFGADPVLRERVAHLSDDEIGALNRGGHDPAKVYAAYASAVAHRGQPTVILAKTVKGYGMGAAGEAANTNHQQKKMADPAVRAFRDRFSIAVPDDQLEQIPYIKPAPGSAEQAYFDAAIARAGGHLPRRAAGPGPLVTPSLDAFASHLKGSDGREFSSTMAFVRVLAQLLKDPVIGQRVVPIVPDESRTFGMDGMFRQVGIYSHVGQLYTPQDADQLSVYREDRKGQILQEGINESGAMSSWIAAATAHSTHGVATIPFYIFYSMFGFQRVGDLAWAAGDIRARGFLLGATSGRTTLEGEGLQHDDGHSQVLASVIPSCRAYDPAYAYEIAVIVQDGMRRMYQEQEDVFYYLTLINEKTAHPPMPEGAQDGILQGMYRLREGAPGQLRVQLLGSGAILRETLAAADLLQQDFGVAADVWSVTSYSELGRDGQEAERWNRLHPLEDARRGYAETALSASSGPVVAATDYMKTVPEQIRPFMAGRRYVTLGTDGFGRSDTRQALRAFFEVDRHHIALAALKALADDGLIDRTRAAEAITRYGIDPESVSAALP</sequence>
<evidence type="ECO:0000256" key="4">
    <source>
        <dbReference type="PIRSR" id="PIRSR000156-1"/>
    </source>
</evidence>
<evidence type="ECO:0000256" key="3">
    <source>
        <dbReference type="PIRNR" id="PIRNR000156"/>
    </source>
</evidence>
<dbReference type="PIRSF" id="PIRSF000156">
    <property type="entry name" value="Pyruvate_dh_E1"/>
    <property type="match status" value="1"/>
</dbReference>
<dbReference type="AlphaFoldDB" id="A0A6S7AS69"/>
<dbReference type="PANTHER" id="PTHR43825">
    <property type="entry name" value="PYRUVATE DEHYDROGENASE E1 COMPONENT"/>
    <property type="match status" value="1"/>
</dbReference>
<keyword evidence="3 7" id="KW-0670">Pyruvate</keyword>
<dbReference type="Gene3D" id="3.40.50.920">
    <property type="match status" value="1"/>
</dbReference>
<dbReference type="SUPFAM" id="SSF52922">
    <property type="entry name" value="TK C-terminal domain-like"/>
    <property type="match status" value="1"/>
</dbReference>
<comment type="catalytic activity">
    <reaction evidence="3">
        <text>N(6)-[(R)-lipoyl]-L-lysyl-[protein] + pyruvate + H(+) = N(6)-[(R)-S(8)-acetyldihydrolipoyl]-L-lysyl-[protein] + CO2</text>
        <dbReference type="Rhea" id="RHEA:19189"/>
        <dbReference type="Rhea" id="RHEA-COMP:10474"/>
        <dbReference type="Rhea" id="RHEA-COMP:10478"/>
        <dbReference type="ChEBI" id="CHEBI:15361"/>
        <dbReference type="ChEBI" id="CHEBI:15378"/>
        <dbReference type="ChEBI" id="CHEBI:16526"/>
        <dbReference type="ChEBI" id="CHEBI:83099"/>
        <dbReference type="ChEBI" id="CHEBI:83111"/>
        <dbReference type="EC" id="1.2.4.1"/>
    </reaction>
</comment>
<dbReference type="PANTHER" id="PTHR43825:SF3">
    <property type="entry name" value="PYRUVATE DEHYDROGENASE E1 COMPONENT"/>
    <property type="match status" value="1"/>
</dbReference>
<keyword evidence="4" id="KW-0479">Metal-binding</keyword>
<evidence type="ECO:0000313" key="8">
    <source>
        <dbReference type="Proteomes" id="UP000494269"/>
    </source>
</evidence>
<dbReference type="Proteomes" id="UP000494269">
    <property type="component" value="Unassembled WGS sequence"/>
</dbReference>
<name>A0A6S7AS69_9BURK</name>
<dbReference type="Pfam" id="PF22613">
    <property type="entry name" value="Transketolase_C_1"/>
    <property type="match status" value="1"/>
</dbReference>
<feature type="domain" description="Transketolase-like C-terminal" evidence="6">
    <location>
        <begin position="716"/>
        <end position="850"/>
    </location>
</feature>
<protein>
    <recommendedName>
        <fullName evidence="3">Pyruvate dehydrogenase E1 component</fullName>
        <ecNumber evidence="3">1.2.4.1</ecNumber>
    </recommendedName>
</protein>
<gene>
    <name evidence="7" type="primary">aceE_3</name>
    <name evidence="7" type="ORF">LMG3441_02563</name>
</gene>
<dbReference type="InterPro" id="IPR041621">
    <property type="entry name" value="PDH_E1_M"/>
</dbReference>
<dbReference type="EMBL" id="CADIJQ010000003">
    <property type="protein sequence ID" value="CAB3701072.1"/>
    <property type="molecule type" value="Genomic_DNA"/>
</dbReference>